<organism evidence="1 2">
    <name type="scientific">Camellia lanceoleosa</name>
    <dbReference type="NCBI Taxonomy" id="1840588"/>
    <lineage>
        <taxon>Eukaryota</taxon>
        <taxon>Viridiplantae</taxon>
        <taxon>Streptophyta</taxon>
        <taxon>Embryophyta</taxon>
        <taxon>Tracheophyta</taxon>
        <taxon>Spermatophyta</taxon>
        <taxon>Magnoliopsida</taxon>
        <taxon>eudicotyledons</taxon>
        <taxon>Gunneridae</taxon>
        <taxon>Pentapetalae</taxon>
        <taxon>asterids</taxon>
        <taxon>Ericales</taxon>
        <taxon>Theaceae</taxon>
        <taxon>Camellia</taxon>
    </lineage>
</organism>
<proteinExistence type="predicted"/>
<dbReference type="EMBL" id="CM045760">
    <property type="protein sequence ID" value="KAI8024993.1"/>
    <property type="molecule type" value="Genomic_DNA"/>
</dbReference>
<protein>
    <submittedName>
        <fullName evidence="1">Actin-related protein 2</fullName>
    </submittedName>
</protein>
<reference evidence="1 2" key="1">
    <citation type="journal article" date="2022" name="Plant J.">
        <title>Chromosome-level genome of Camellia lanceoleosa provides a valuable resource for understanding genome evolution and self-incompatibility.</title>
        <authorList>
            <person name="Gong W."/>
            <person name="Xiao S."/>
            <person name="Wang L."/>
            <person name="Liao Z."/>
            <person name="Chang Y."/>
            <person name="Mo W."/>
            <person name="Hu G."/>
            <person name="Li W."/>
            <person name="Zhao G."/>
            <person name="Zhu H."/>
            <person name="Hu X."/>
            <person name="Ji K."/>
            <person name="Xiang X."/>
            <person name="Song Q."/>
            <person name="Yuan D."/>
            <person name="Jin S."/>
            <person name="Zhang L."/>
        </authorList>
    </citation>
    <scope>NUCLEOTIDE SEQUENCE [LARGE SCALE GENOMIC DNA]</scope>
    <source>
        <strain evidence="1">SQ_2022a</strain>
    </source>
</reference>
<comment type="caution">
    <text evidence="1">The sequence shown here is derived from an EMBL/GenBank/DDBJ whole genome shotgun (WGS) entry which is preliminary data.</text>
</comment>
<sequence>MSPFCQWEFVFATRWKGHQSWHRTVPSSRGSFYSWLVDGSLSLPTHSFKWGEYYVSGIARLEKEILDRYLEAVLKGNKDGLKKLRLRIEDPPRRKHMVYLGGAVLARIIKDALEFWISREDYLEEGIACLSKCGQA</sequence>
<accession>A0ACC0IH83</accession>
<name>A0ACC0IH83_9ERIC</name>
<gene>
    <name evidence="1" type="ORF">LOK49_LG02G01560</name>
</gene>
<evidence type="ECO:0000313" key="2">
    <source>
        <dbReference type="Proteomes" id="UP001060215"/>
    </source>
</evidence>
<dbReference type="Proteomes" id="UP001060215">
    <property type="component" value="Chromosome 3"/>
</dbReference>
<keyword evidence="2" id="KW-1185">Reference proteome</keyword>
<evidence type="ECO:0000313" key="1">
    <source>
        <dbReference type="EMBL" id="KAI8024993.1"/>
    </source>
</evidence>